<dbReference type="RefSeq" id="WP_094798408.1">
    <property type="nucleotide sequence ID" value="NZ_NEVN01000001.1"/>
</dbReference>
<dbReference type="Gene3D" id="3.10.450.50">
    <property type="match status" value="1"/>
</dbReference>
<dbReference type="GO" id="GO:0016853">
    <property type="term" value="F:isomerase activity"/>
    <property type="evidence" value="ECO:0007669"/>
    <property type="project" value="UniProtKB-KW"/>
</dbReference>
<gene>
    <name evidence="3" type="ORF">CAL25_02825</name>
</gene>
<dbReference type="InterPro" id="IPR032710">
    <property type="entry name" value="NTF2-like_dom_sf"/>
</dbReference>
<dbReference type="Pfam" id="PF12680">
    <property type="entry name" value="SnoaL_2"/>
    <property type="match status" value="1"/>
</dbReference>
<dbReference type="PANTHER" id="PTHR41252">
    <property type="entry name" value="BLR2505 PROTEIN"/>
    <property type="match status" value="1"/>
</dbReference>
<organism evidence="3 4">
    <name type="scientific">Bordetella genomosp. 5</name>
    <dbReference type="NCBI Taxonomy" id="1395608"/>
    <lineage>
        <taxon>Bacteria</taxon>
        <taxon>Pseudomonadati</taxon>
        <taxon>Pseudomonadota</taxon>
        <taxon>Betaproteobacteria</taxon>
        <taxon>Burkholderiales</taxon>
        <taxon>Alcaligenaceae</taxon>
        <taxon>Bordetella</taxon>
    </lineage>
</organism>
<keyword evidence="4" id="KW-1185">Reference proteome</keyword>
<evidence type="ECO:0000313" key="3">
    <source>
        <dbReference type="EMBL" id="OZI55353.1"/>
    </source>
</evidence>
<keyword evidence="1" id="KW-0732">Signal</keyword>
<evidence type="ECO:0000313" key="4">
    <source>
        <dbReference type="Proteomes" id="UP000216913"/>
    </source>
</evidence>
<reference evidence="3 4" key="1">
    <citation type="submission" date="2017-05" db="EMBL/GenBank/DDBJ databases">
        <title>Complete and WGS of Bordetella genogroups.</title>
        <authorList>
            <person name="Spilker T."/>
            <person name="LiPuma J."/>
        </authorList>
    </citation>
    <scope>NUCLEOTIDE SEQUENCE [LARGE SCALE GENOMIC DNA]</scope>
    <source>
        <strain evidence="3 4">AU10456</strain>
    </source>
</reference>
<feature type="domain" description="SnoaL-like" evidence="2">
    <location>
        <begin position="37"/>
        <end position="142"/>
    </location>
</feature>
<dbReference type="PANTHER" id="PTHR41252:SF1">
    <property type="entry name" value="BLR2505 PROTEIN"/>
    <property type="match status" value="1"/>
</dbReference>
<dbReference type="EMBL" id="NEVP01000001">
    <property type="protein sequence ID" value="OZI55353.1"/>
    <property type="molecule type" value="Genomic_DNA"/>
</dbReference>
<feature type="signal peptide" evidence="1">
    <location>
        <begin position="1"/>
        <end position="22"/>
    </location>
</feature>
<evidence type="ECO:0000256" key="1">
    <source>
        <dbReference type="SAM" id="SignalP"/>
    </source>
</evidence>
<protein>
    <submittedName>
        <fullName evidence="3">Ketosteroid isomerase</fullName>
    </submittedName>
</protein>
<dbReference type="InterPro" id="IPR037401">
    <property type="entry name" value="SnoaL-like"/>
</dbReference>
<dbReference type="Proteomes" id="UP000216913">
    <property type="component" value="Unassembled WGS sequence"/>
</dbReference>
<feature type="chain" id="PRO_5012785815" evidence="1">
    <location>
        <begin position="23"/>
        <end position="157"/>
    </location>
</feature>
<evidence type="ECO:0000259" key="2">
    <source>
        <dbReference type="Pfam" id="PF12680"/>
    </source>
</evidence>
<keyword evidence="3" id="KW-0413">Isomerase</keyword>
<dbReference type="SUPFAM" id="SSF54427">
    <property type="entry name" value="NTF2-like"/>
    <property type="match status" value="1"/>
</dbReference>
<proteinExistence type="predicted"/>
<comment type="caution">
    <text evidence="3">The sequence shown here is derived from an EMBL/GenBank/DDBJ whole genome shotgun (WGS) entry which is preliminary data.</text>
</comment>
<dbReference type="AlphaFoldDB" id="A0A261U3B8"/>
<sequence>MKPSIQSLLLAMTLAAPAGAGASTTEHARATKNAALVEQAFDNWQQGKGSVFDLLAEDVQWTVAGNSPVSGVYRSRERFLADAVQPITDRLATPITPDVKQIVAQGDQVVVIWDGVATAKSGARYENSYAWHMTLSDGRITNVDAFLDTWRLVQLME</sequence>
<dbReference type="OrthoDB" id="1450423at2"/>
<name>A0A261U3B8_9BORD</name>
<accession>A0A261U3B8</accession>